<reference evidence="1 2" key="1">
    <citation type="journal article" date="2015" name="Nat. Commun.">
        <title>Outbred genome sequencing and CRISPR/Cas9 gene editing in butterflies.</title>
        <authorList>
            <person name="Li X."/>
            <person name="Fan D."/>
            <person name="Zhang W."/>
            <person name="Liu G."/>
            <person name="Zhang L."/>
            <person name="Zhao L."/>
            <person name="Fang X."/>
            <person name="Chen L."/>
            <person name="Dong Y."/>
            <person name="Chen Y."/>
            <person name="Ding Y."/>
            <person name="Zhao R."/>
            <person name="Feng M."/>
            <person name="Zhu Y."/>
            <person name="Feng Y."/>
            <person name="Jiang X."/>
            <person name="Zhu D."/>
            <person name="Xiang H."/>
            <person name="Feng X."/>
            <person name="Li S."/>
            <person name="Wang J."/>
            <person name="Zhang G."/>
            <person name="Kronforst M.R."/>
            <person name="Wang W."/>
        </authorList>
    </citation>
    <scope>NUCLEOTIDE SEQUENCE [LARGE SCALE GENOMIC DNA]</scope>
    <source>
        <strain evidence="1">Ya'a_city_454_Pm</strain>
        <tissue evidence="1">Whole body</tissue>
    </source>
</reference>
<dbReference type="InParanoid" id="A0A0N1PIS3"/>
<accession>A0A0N1PIS3</accession>
<proteinExistence type="predicted"/>
<evidence type="ECO:0000313" key="1">
    <source>
        <dbReference type="EMBL" id="KPJ17863.1"/>
    </source>
</evidence>
<keyword evidence="2" id="KW-1185">Reference proteome</keyword>
<evidence type="ECO:0000313" key="2">
    <source>
        <dbReference type="Proteomes" id="UP000053240"/>
    </source>
</evidence>
<sequence>MIKKKFILNLYLQYIFEKNEEISSSVSIWRFRVKLEELNLTLSIKSEEITPPLNPSRVKIKVSALAPRSATWHVGSDSTRELER</sequence>
<dbReference type="EMBL" id="KQ460077">
    <property type="protein sequence ID" value="KPJ17863.1"/>
    <property type="molecule type" value="Genomic_DNA"/>
</dbReference>
<protein>
    <submittedName>
        <fullName evidence="1">Uncharacterized protein</fullName>
    </submittedName>
</protein>
<name>A0A0N1PIS3_PAPMA</name>
<dbReference type="AlphaFoldDB" id="A0A0N1PIS3"/>
<organism evidence="1 2">
    <name type="scientific">Papilio machaon</name>
    <name type="common">Old World swallowtail butterfly</name>
    <dbReference type="NCBI Taxonomy" id="76193"/>
    <lineage>
        <taxon>Eukaryota</taxon>
        <taxon>Metazoa</taxon>
        <taxon>Ecdysozoa</taxon>
        <taxon>Arthropoda</taxon>
        <taxon>Hexapoda</taxon>
        <taxon>Insecta</taxon>
        <taxon>Pterygota</taxon>
        <taxon>Neoptera</taxon>
        <taxon>Endopterygota</taxon>
        <taxon>Lepidoptera</taxon>
        <taxon>Glossata</taxon>
        <taxon>Ditrysia</taxon>
        <taxon>Papilionoidea</taxon>
        <taxon>Papilionidae</taxon>
        <taxon>Papilioninae</taxon>
        <taxon>Papilio</taxon>
    </lineage>
</organism>
<dbReference type="Proteomes" id="UP000053240">
    <property type="component" value="Unassembled WGS sequence"/>
</dbReference>
<gene>
    <name evidence="1" type="ORF">RR48_04004</name>
</gene>